<dbReference type="EMBL" id="CP035928">
    <property type="protein sequence ID" value="QEP33910.1"/>
    <property type="molecule type" value="Genomic_DNA"/>
</dbReference>
<evidence type="ECO:0000313" key="2">
    <source>
        <dbReference type="Proteomes" id="UP000322726"/>
    </source>
</evidence>
<sequence>MSSTSILEKIESLPPLPKTIVEIEEFRKKSDKEVSELLEIIEKDALIISTLLKISNSAMFGFRSKVETPSRAVNLLGINFTVSIAIGGTVQNMLASNLDPYGINSDDFMRASNISSTLANLWLSKVDFDLKEEIVLPALLQEAGKFVLSDILISENKLEEFKNKLAQTKDIASTEKEIIGITTSETTAKIFKHWKLSDNLINMIEFVDDISKCDSNFKTKARYLDIIKTACCVTSPLSDENIEKAVSKAKDYGFDTKPLLSAIEKLQDRLLDEL</sequence>
<dbReference type="PANTHER" id="PTHR33525">
    <property type="match status" value="1"/>
</dbReference>
<dbReference type="InterPro" id="IPR013976">
    <property type="entry name" value="HDOD"/>
</dbReference>
<dbReference type="InterPro" id="IPR052340">
    <property type="entry name" value="RNase_Y/CdgJ"/>
</dbReference>
<gene>
    <name evidence="1" type="ORF">APAC_0767</name>
</gene>
<evidence type="ECO:0000313" key="1">
    <source>
        <dbReference type="EMBL" id="QEP33910.1"/>
    </source>
</evidence>
<dbReference type="Gene3D" id="1.10.3210.10">
    <property type="entry name" value="Hypothetical protein af1432"/>
    <property type="match status" value="1"/>
</dbReference>
<proteinExistence type="predicted"/>
<reference evidence="1 2" key="2">
    <citation type="submission" date="2019-09" db="EMBL/GenBank/DDBJ databases">
        <title>Complete genome sequencing of four Arcobacter species reveals a diverse suite of mobile elements.</title>
        <authorList>
            <person name="Miller W.G."/>
            <person name="Yee E."/>
            <person name="Bono J.L."/>
        </authorList>
    </citation>
    <scope>NUCLEOTIDE SEQUENCE [LARGE SCALE GENOMIC DNA]</scope>
    <source>
        <strain evidence="1 2">LMG 26638</strain>
    </source>
</reference>
<dbReference type="Pfam" id="PF08668">
    <property type="entry name" value="HDOD"/>
    <property type="match status" value="1"/>
</dbReference>
<dbReference type="RefSeq" id="WP_130232866.1">
    <property type="nucleotide sequence ID" value="NZ_BMEF01000004.1"/>
</dbReference>
<dbReference type="SUPFAM" id="SSF109604">
    <property type="entry name" value="HD-domain/PDEase-like"/>
    <property type="match status" value="1"/>
</dbReference>
<dbReference type="KEGG" id="apai:APAC_0767"/>
<dbReference type="PANTHER" id="PTHR33525:SF3">
    <property type="entry name" value="RIBONUCLEASE Y"/>
    <property type="match status" value="1"/>
</dbReference>
<reference evidence="1 2" key="3">
    <citation type="submission" date="2019-09" db="EMBL/GenBank/DDBJ databases">
        <title>Taxonomic note: a critical rebuttal of the proposed division of the genus Arcobacter into six genera, emended descriptions of Arcobacter anaerophilus and the genus Arcobacter, and an assessment of genus-level boundaries for Epsilonproteobacteria using in silico genomic comparator tools.</title>
        <authorList>
            <person name="On S.L.W."/>
            <person name="Miller W.G."/>
            <person name="Biggs P."/>
            <person name="Cornelius A."/>
            <person name="Vandamme P."/>
        </authorList>
    </citation>
    <scope>NUCLEOTIDE SEQUENCE [LARGE SCALE GENOMIC DNA]</scope>
    <source>
        <strain evidence="1 2">LMG 26638</strain>
    </source>
</reference>
<protein>
    <submittedName>
        <fullName evidence="1">HDOD domain-containing protein</fullName>
    </submittedName>
</protein>
<dbReference type="Proteomes" id="UP000322726">
    <property type="component" value="Chromosome"/>
</dbReference>
<dbReference type="AlphaFoldDB" id="A0A5C2H4K0"/>
<organism evidence="1 2">
    <name type="scientific">Malaciobacter pacificus</name>
    <dbReference type="NCBI Taxonomy" id="1080223"/>
    <lineage>
        <taxon>Bacteria</taxon>
        <taxon>Pseudomonadati</taxon>
        <taxon>Campylobacterota</taxon>
        <taxon>Epsilonproteobacteria</taxon>
        <taxon>Campylobacterales</taxon>
        <taxon>Arcobacteraceae</taxon>
        <taxon>Malaciobacter</taxon>
    </lineage>
</organism>
<reference evidence="2" key="1">
    <citation type="submission" date="2019-09" db="EMBL/GenBank/DDBJ databases">
        <title>Complete genome sequencing of four Arcobacter species reveals a diverse suite of mobile elements.</title>
        <authorList>
            <person name="On S.L.W."/>
            <person name="Miller W.G."/>
            <person name="Biggs P."/>
            <person name="Cornelius A."/>
            <person name="Vandamme P."/>
        </authorList>
    </citation>
    <scope>NUCLEOTIDE SEQUENCE [LARGE SCALE GENOMIC DNA]</scope>
    <source>
        <strain evidence="2">LMG 26638</strain>
    </source>
</reference>
<name>A0A5C2H4K0_9BACT</name>
<dbReference type="PROSITE" id="PS51833">
    <property type="entry name" value="HDOD"/>
    <property type="match status" value="1"/>
</dbReference>
<dbReference type="OrthoDB" id="9803649at2"/>
<accession>A0A5C2H4K0</accession>
<keyword evidence="2" id="KW-1185">Reference proteome</keyword>